<name>A0ABU6WFI6_9FABA</name>
<comment type="caution">
    <text evidence="1">The sequence shown here is derived from an EMBL/GenBank/DDBJ whole genome shotgun (WGS) entry which is preliminary data.</text>
</comment>
<dbReference type="Proteomes" id="UP001341840">
    <property type="component" value="Unassembled WGS sequence"/>
</dbReference>
<sequence>MEDLSMFQRPRTIALEDENPGTYGTTLIYPLDRLVECGFVGDTVVNPWVGIFCRREGFAKESESLMRIRESRINLVATPRAERSSSGQGSQLGSPCLPRGNFTLHFLKENFSRSCLHSGRCSRGSPLHENFLHS</sequence>
<keyword evidence="2" id="KW-1185">Reference proteome</keyword>
<protein>
    <submittedName>
        <fullName evidence="1">Uncharacterized protein</fullName>
    </submittedName>
</protein>
<evidence type="ECO:0000313" key="2">
    <source>
        <dbReference type="Proteomes" id="UP001341840"/>
    </source>
</evidence>
<evidence type="ECO:0000313" key="1">
    <source>
        <dbReference type="EMBL" id="MED6183658.1"/>
    </source>
</evidence>
<accession>A0ABU6WFI6</accession>
<organism evidence="1 2">
    <name type="scientific">Stylosanthes scabra</name>
    <dbReference type="NCBI Taxonomy" id="79078"/>
    <lineage>
        <taxon>Eukaryota</taxon>
        <taxon>Viridiplantae</taxon>
        <taxon>Streptophyta</taxon>
        <taxon>Embryophyta</taxon>
        <taxon>Tracheophyta</taxon>
        <taxon>Spermatophyta</taxon>
        <taxon>Magnoliopsida</taxon>
        <taxon>eudicotyledons</taxon>
        <taxon>Gunneridae</taxon>
        <taxon>Pentapetalae</taxon>
        <taxon>rosids</taxon>
        <taxon>fabids</taxon>
        <taxon>Fabales</taxon>
        <taxon>Fabaceae</taxon>
        <taxon>Papilionoideae</taxon>
        <taxon>50 kb inversion clade</taxon>
        <taxon>dalbergioids sensu lato</taxon>
        <taxon>Dalbergieae</taxon>
        <taxon>Pterocarpus clade</taxon>
        <taxon>Stylosanthes</taxon>
    </lineage>
</organism>
<reference evidence="1 2" key="1">
    <citation type="journal article" date="2023" name="Plants (Basel)">
        <title>Bridging the Gap: Combining Genomics and Transcriptomics Approaches to Understand Stylosanthes scabra, an Orphan Legume from the Brazilian Caatinga.</title>
        <authorList>
            <person name="Ferreira-Neto J.R.C."/>
            <person name="da Silva M.D."/>
            <person name="Binneck E."/>
            <person name="de Melo N.F."/>
            <person name="da Silva R.H."/>
            <person name="de Melo A.L.T.M."/>
            <person name="Pandolfi V."/>
            <person name="Bustamante F.O."/>
            <person name="Brasileiro-Vidal A.C."/>
            <person name="Benko-Iseppon A.M."/>
        </authorList>
    </citation>
    <scope>NUCLEOTIDE SEQUENCE [LARGE SCALE GENOMIC DNA]</scope>
    <source>
        <tissue evidence="1">Leaves</tissue>
    </source>
</reference>
<dbReference type="EMBL" id="JASCZI010181454">
    <property type="protein sequence ID" value="MED6183658.1"/>
    <property type="molecule type" value="Genomic_DNA"/>
</dbReference>
<gene>
    <name evidence="1" type="ORF">PIB30_039777</name>
</gene>
<proteinExistence type="predicted"/>